<dbReference type="SUPFAM" id="SSF52047">
    <property type="entry name" value="RNI-like"/>
    <property type="match status" value="1"/>
</dbReference>
<dbReference type="Gene3D" id="1.20.1280.50">
    <property type="match status" value="1"/>
</dbReference>
<evidence type="ECO:0000259" key="2">
    <source>
        <dbReference type="PROSITE" id="PS50181"/>
    </source>
</evidence>
<dbReference type="SUPFAM" id="SSF81383">
    <property type="entry name" value="F-box domain"/>
    <property type="match status" value="1"/>
</dbReference>
<dbReference type="AlphaFoldDB" id="A0A409YGE4"/>
<evidence type="ECO:0000313" key="4">
    <source>
        <dbReference type="Proteomes" id="UP000284706"/>
    </source>
</evidence>
<proteinExistence type="predicted"/>
<dbReference type="InParanoid" id="A0A409YGE4"/>
<dbReference type="PROSITE" id="PS50181">
    <property type="entry name" value="FBOX"/>
    <property type="match status" value="1"/>
</dbReference>
<feature type="domain" description="F-box" evidence="2">
    <location>
        <begin position="68"/>
        <end position="120"/>
    </location>
</feature>
<keyword evidence="1" id="KW-0175">Coiled coil</keyword>
<name>A0A409YGE4_9AGAR</name>
<dbReference type="Proteomes" id="UP000284706">
    <property type="component" value="Unassembled WGS sequence"/>
</dbReference>
<dbReference type="EMBL" id="NHYE01000874">
    <property type="protein sequence ID" value="PPR02080.1"/>
    <property type="molecule type" value="Genomic_DNA"/>
</dbReference>
<keyword evidence="4" id="KW-1185">Reference proteome</keyword>
<gene>
    <name evidence="3" type="ORF">CVT26_008837</name>
</gene>
<dbReference type="Gene3D" id="3.80.10.10">
    <property type="entry name" value="Ribonuclease Inhibitor"/>
    <property type="match status" value="1"/>
</dbReference>
<dbReference type="InterPro" id="IPR001810">
    <property type="entry name" value="F-box_dom"/>
</dbReference>
<reference evidence="3 4" key="1">
    <citation type="journal article" date="2018" name="Evol. Lett.">
        <title>Horizontal gene cluster transfer increased hallucinogenic mushroom diversity.</title>
        <authorList>
            <person name="Reynolds H.T."/>
            <person name="Vijayakumar V."/>
            <person name="Gluck-Thaler E."/>
            <person name="Korotkin H.B."/>
            <person name="Matheny P.B."/>
            <person name="Slot J.C."/>
        </authorList>
    </citation>
    <scope>NUCLEOTIDE SEQUENCE [LARGE SCALE GENOMIC DNA]</scope>
    <source>
        <strain evidence="3 4">SRW20</strain>
    </source>
</reference>
<dbReference type="Pfam" id="PF12937">
    <property type="entry name" value="F-box-like"/>
    <property type="match status" value="1"/>
</dbReference>
<sequence>MDFYMDHSQAKANPAPRRLCQSDSACCAVCQTVVDFQDQLAKARAVVQDLQDRIGALELRTDLNRSHPSIIDRLPQEIASEIFVYRAAEASHAREIIRLGAVCRNWRRIAWSSQRVWTRLIIRSRRSRVLEKHIPLVKEWLDRSGRLPLSITWIQPSLEIFCEEFDQYPMVQILNSQAHRWESLDLDLPGVTFSLFDASTATDPPTLKTLKLNASEKGILRTTKLSLPTPRVIEISPELGVDIQTFNWKLASHITVALPTAESVLRILEQGAHILAFKVQLNDDLWEFPSNASLQITHSLLKDLDINFNEQDSLEVFMKSVTLPALEHLHLRASDIVLQVPIFISFLTRSSVELKSLTFDGVGLSPEGFIPIAPLIPSLERLTIELPSRRDDNFRRLYFALANCISSTNPDAILPSLQDFHWCGESIFPWKVLPYYLRPLSPQDPTSCRPLKLIRIHCTLNSRRHELPVISEELFAQLSRLADRVKLQLRARYDGDTSDLMDMWKFIL</sequence>
<comment type="caution">
    <text evidence="3">The sequence shown here is derived from an EMBL/GenBank/DDBJ whole genome shotgun (WGS) entry which is preliminary data.</text>
</comment>
<dbReference type="InterPro" id="IPR036047">
    <property type="entry name" value="F-box-like_dom_sf"/>
</dbReference>
<dbReference type="InterPro" id="IPR032675">
    <property type="entry name" value="LRR_dom_sf"/>
</dbReference>
<evidence type="ECO:0000256" key="1">
    <source>
        <dbReference type="SAM" id="Coils"/>
    </source>
</evidence>
<evidence type="ECO:0000313" key="3">
    <source>
        <dbReference type="EMBL" id="PPR02080.1"/>
    </source>
</evidence>
<organism evidence="3 4">
    <name type="scientific">Gymnopilus dilepis</name>
    <dbReference type="NCBI Taxonomy" id="231916"/>
    <lineage>
        <taxon>Eukaryota</taxon>
        <taxon>Fungi</taxon>
        <taxon>Dikarya</taxon>
        <taxon>Basidiomycota</taxon>
        <taxon>Agaricomycotina</taxon>
        <taxon>Agaricomycetes</taxon>
        <taxon>Agaricomycetidae</taxon>
        <taxon>Agaricales</taxon>
        <taxon>Agaricineae</taxon>
        <taxon>Hymenogastraceae</taxon>
        <taxon>Gymnopilus</taxon>
    </lineage>
</organism>
<protein>
    <recommendedName>
        <fullName evidence="2">F-box domain-containing protein</fullName>
    </recommendedName>
</protein>
<feature type="coiled-coil region" evidence="1">
    <location>
        <begin position="33"/>
        <end position="60"/>
    </location>
</feature>
<dbReference type="OrthoDB" id="2269034at2759"/>
<accession>A0A409YGE4</accession>